<feature type="transmembrane region" description="Helical" evidence="6">
    <location>
        <begin position="332"/>
        <end position="354"/>
    </location>
</feature>
<dbReference type="Proteomes" id="UP000887561">
    <property type="component" value="Unplaced"/>
</dbReference>
<feature type="transmembrane region" description="Helical" evidence="6">
    <location>
        <begin position="590"/>
        <end position="611"/>
    </location>
</feature>
<sequence length="633" mass="70378">MFKQKLDIDEFYQRFWLTKSKADNFLATKKGALLRVGVIGVVTAAYPIANLLMSGPLLSALFPWRYKVSNELPDRLKKTIEQQSFFWLEKEGRGESDTFFSFTCQLDAKKSFDSIRIGTLASPTGAQIALPFYVKFKNEQEALEYAKQNLEPFNILGKTACIIWESEIGKQILSTFVLSDEALAFLVARDLYAVQKPYLLTQEALTYFCHVLTFMMCFYALHVFAFRGDSLVFVVALPILAGIAIYAAVSWNKLGIFMNECHADVMAANLSVMHTKGGQEYYMKFLNRNRILRDLVSGGDKLFSPIGEVKRSIAKYVSRYDGINDVSKMSTLTGLVSCAISSLCFGSMYVGVRVAGDPGDGMVVQWIYIATGAPPFQPFAMLGGLLWAIGNLTAIPIIKTIGLGMVGWATGRFGLFGVNASTPSSPNLNYLGLVFVIVGGILFAFVRPKPPLSTKRDSLQQGSPIIIRREEPQNTNIEEGESLVEQQIDEEERVNIETTENNINLSRMNSDGMKKRVLAVVASIFAGIGYGSTFTPVIYIQDNPQHFKNPSKNAIDYVFSHFTGIYLTSTFVLLIYIAYKQNKPYMDNALVFPSLLAGVLWAVAMLAWFLANDIICRKGSDISPGFISFNRPV</sequence>
<evidence type="ECO:0000256" key="4">
    <source>
        <dbReference type="ARBA" id="ARBA00022989"/>
    </source>
</evidence>
<keyword evidence="3 6" id="KW-0812">Transmembrane</keyword>
<proteinExistence type="inferred from homology"/>
<dbReference type="PANTHER" id="PTHR16119:SF17">
    <property type="entry name" value="TRANSMEMBRANE PROTEIN 144"/>
    <property type="match status" value="1"/>
</dbReference>
<evidence type="ECO:0000256" key="5">
    <source>
        <dbReference type="ARBA" id="ARBA00023136"/>
    </source>
</evidence>
<name>A0A915NB85_MELJA</name>
<dbReference type="InterPro" id="IPR010651">
    <property type="entry name" value="Sugar_transport"/>
</dbReference>
<evidence type="ECO:0000256" key="3">
    <source>
        <dbReference type="ARBA" id="ARBA00022692"/>
    </source>
</evidence>
<dbReference type="PANTHER" id="PTHR16119">
    <property type="entry name" value="TRANSMEMBRANE PROTEIN 144"/>
    <property type="match status" value="1"/>
</dbReference>
<keyword evidence="7" id="KW-1185">Reference proteome</keyword>
<keyword evidence="4 6" id="KW-1133">Transmembrane helix</keyword>
<dbReference type="AlphaFoldDB" id="A0A915NB85"/>
<evidence type="ECO:0000256" key="1">
    <source>
        <dbReference type="ARBA" id="ARBA00004141"/>
    </source>
</evidence>
<reference evidence="8" key="1">
    <citation type="submission" date="2022-11" db="UniProtKB">
        <authorList>
            <consortium name="WormBaseParasite"/>
        </authorList>
    </citation>
    <scope>IDENTIFICATION</scope>
</reference>
<protein>
    <submittedName>
        <fullName evidence="8">Transmembrane protein</fullName>
    </submittedName>
</protein>
<feature type="transmembrane region" description="Helical" evidence="6">
    <location>
        <begin position="366"/>
        <end position="389"/>
    </location>
</feature>
<dbReference type="GO" id="GO:0015144">
    <property type="term" value="F:carbohydrate transmembrane transporter activity"/>
    <property type="evidence" value="ECO:0007669"/>
    <property type="project" value="InterPro"/>
</dbReference>
<evidence type="ECO:0000256" key="2">
    <source>
        <dbReference type="ARBA" id="ARBA00005731"/>
    </source>
</evidence>
<organism evidence="7 8">
    <name type="scientific">Meloidogyne javanica</name>
    <name type="common">Root-knot nematode worm</name>
    <dbReference type="NCBI Taxonomy" id="6303"/>
    <lineage>
        <taxon>Eukaryota</taxon>
        <taxon>Metazoa</taxon>
        <taxon>Ecdysozoa</taxon>
        <taxon>Nematoda</taxon>
        <taxon>Chromadorea</taxon>
        <taxon>Rhabditida</taxon>
        <taxon>Tylenchina</taxon>
        <taxon>Tylenchomorpha</taxon>
        <taxon>Tylenchoidea</taxon>
        <taxon>Meloidogynidae</taxon>
        <taxon>Meloidogyninae</taxon>
        <taxon>Meloidogyne</taxon>
        <taxon>Meloidogyne incognita group</taxon>
    </lineage>
</organism>
<feature type="transmembrane region" description="Helical" evidence="6">
    <location>
        <begin position="428"/>
        <end position="446"/>
    </location>
</feature>
<comment type="similarity">
    <text evidence="2">Belongs to the TMEM144 family.</text>
</comment>
<evidence type="ECO:0000313" key="7">
    <source>
        <dbReference type="Proteomes" id="UP000887561"/>
    </source>
</evidence>
<dbReference type="InterPro" id="IPR012435">
    <property type="entry name" value="TMEM144"/>
</dbReference>
<dbReference type="Pfam" id="PF07857">
    <property type="entry name" value="TMEM144"/>
    <property type="match status" value="1"/>
</dbReference>
<keyword evidence="5 6" id="KW-0472">Membrane</keyword>
<feature type="transmembrane region" description="Helical" evidence="6">
    <location>
        <begin position="205"/>
        <end position="225"/>
    </location>
</feature>
<accession>A0A915NB85</accession>
<feature type="transmembrane region" description="Helical" evidence="6">
    <location>
        <begin position="517"/>
        <end position="539"/>
    </location>
</feature>
<feature type="transmembrane region" description="Helical" evidence="6">
    <location>
        <begin position="32"/>
        <end position="53"/>
    </location>
</feature>
<comment type="subcellular location">
    <subcellularLocation>
        <location evidence="1">Membrane</location>
        <topology evidence="1">Multi-pass membrane protein</topology>
    </subcellularLocation>
</comment>
<feature type="transmembrane region" description="Helical" evidence="6">
    <location>
        <begin position="559"/>
        <end position="578"/>
    </location>
</feature>
<feature type="transmembrane region" description="Helical" evidence="6">
    <location>
        <begin position="231"/>
        <end position="249"/>
    </location>
</feature>
<dbReference type="GO" id="GO:0016020">
    <property type="term" value="C:membrane"/>
    <property type="evidence" value="ECO:0007669"/>
    <property type="project" value="UniProtKB-SubCell"/>
</dbReference>
<evidence type="ECO:0000313" key="8">
    <source>
        <dbReference type="WBParaSite" id="scaffold8_cov241.g16"/>
    </source>
</evidence>
<feature type="transmembrane region" description="Helical" evidence="6">
    <location>
        <begin position="401"/>
        <end position="422"/>
    </location>
</feature>
<dbReference type="WBParaSite" id="scaffold8_cov241.g16">
    <property type="protein sequence ID" value="scaffold8_cov241.g16"/>
    <property type="gene ID" value="scaffold8_cov241.g16"/>
</dbReference>
<evidence type="ECO:0000256" key="6">
    <source>
        <dbReference type="SAM" id="Phobius"/>
    </source>
</evidence>